<evidence type="ECO:0000256" key="4">
    <source>
        <dbReference type="ARBA" id="ARBA00022691"/>
    </source>
</evidence>
<evidence type="ECO:0000259" key="7">
    <source>
        <dbReference type="Pfam" id="PF00588"/>
    </source>
</evidence>
<dbReference type="EMBL" id="AMFJ01000353">
    <property type="protein sequence ID" value="EKE28323.1"/>
    <property type="molecule type" value="Genomic_DNA"/>
</dbReference>
<dbReference type="GO" id="GO:0000049">
    <property type="term" value="F:tRNA binding"/>
    <property type="evidence" value="ECO:0007669"/>
    <property type="project" value="UniProtKB-KW"/>
</dbReference>
<keyword evidence="5" id="KW-0819">tRNA processing</keyword>
<dbReference type="InterPro" id="IPR033671">
    <property type="entry name" value="TrmH"/>
</dbReference>
<dbReference type="InterPro" id="IPR001537">
    <property type="entry name" value="SpoU_MeTrfase"/>
</dbReference>
<gene>
    <name evidence="8" type="ORF">ACD_3C00079G0009</name>
</gene>
<reference evidence="8" key="1">
    <citation type="journal article" date="2012" name="Science">
        <title>Fermentation, hydrogen, and sulfur metabolism in multiple uncultivated bacterial phyla.</title>
        <authorList>
            <person name="Wrighton K.C."/>
            <person name="Thomas B.C."/>
            <person name="Sharon I."/>
            <person name="Miller C.S."/>
            <person name="Castelle C.J."/>
            <person name="VerBerkmoes N.C."/>
            <person name="Wilkins M.J."/>
            <person name="Hettich R.L."/>
            <person name="Lipton M.S."/>
            <person name="Williams K.H."/>
            <person name="Long P.E."/>
            <person name="Banfield J.F."/>
        </authorList>
    </citation>
    <scope>NUCLEOTIDE SEQUENCE [LARGE SCALE GENOMIC DNA]</scope>
</reference>
<feature type="domain" description="tRNA/rRNA methyltransferase SpoU type" evidence="7">
    <location>
        <begin position="6"/>
        <end position="147"/>
    </location>
</feature>
<sequence length="150" mass="17792">MKIHKYVLLDSIRSCLNVWAIMRTCDWSGFDKMILTWFTPTPPRKDISKTAIWAEEYVDWEYYDDPIGILGKLKSEWFKIIVLEQSAESVDIRELDRIEWNICIVLWNEIEWVNRKIIDLADIAVEIPMMWKKQSLNVATSAGILMYKFV</sequence>
<keyword evidence="2 8" id="KW-0489">Methyltransferase</keyword>
<name>K2FZB3_9BACT</name>
<dbReference type="GO" id="GO:0002938">
    <property type="term" value="P:tRNA guanine ribose methylation"/>
    <property type="evidence" value="ECO:0007669"/>
    <property type="project" value="TreeGrafter"/>
</dbReference>
<dbReference type="AlphaFoldDB" id="K2FZB3"/>
<dbReference type="InterPro" id="IPR029028">
    <property type="entry name" value="Alpha/beta_knot_MTases"/>
</dbReference>
<dbReference type="InterPro" id="IPR029026">
    <property type="entry name" value="tRNA_m1G_MTases_N"/>
</dbReference>
<comment type="caution">
    <text evidence="8">The sequence shown here is derived from an EMBL/GenBank/DDBJ whole genome shotgun (WGS) entry which is preliminary data.</text>
</comment>
<dbReference type="PANTHER" id="PTHR43453:SF1">
    <property type="entry name" value="TRNA_RRNA METHYLTRANSFERASE SPOU TYPE DOMAIN-CONTAINING PROTEIN"/>
    <property type="match status" value="1"/>
</dbReference>
<dbReference type="GO" id="GO:0008173">
    <property type="term" value="F:RNA methyltransferase activity"/>
    <property type="evidence" value="ECO:0007669"/>
    <property type="project" value="InterPro"/>
</dbReference>
<protein>
    <submittedName>
        <fullName evidence="8">tRNA/rRNA methyltransferase (SpoU)</fullName>
    </submittedName>
</protein>
<dbReference type="SUPFAM" id="SSF75217">
    <property type="entry name" value="alpha/beta knot"/>
    <property type="match status" value="1"/>
</dbReference>
<evidence type="ECO:0000256" key="5">
    <source>
        <dbReference type="ARBA" id="ARBA00022694"/>
    </source>
</evidence>
<keyword evidence="1" id="KW-0820">tRNA-binding</keyword>
<keyword evidence="4" id="KW-0949">S-adenosyl-L-methionine</keyword>
<proteinExistence type="predicted"/>
<evidence type="ECO:0000256" key="6">
    <source>
        <dbReference type="ARBA" id="ARBA00022884"/>
    </source>
</evidence>
<evidence type="ECO:0000256" key="3">
    <source>
        <dbReference type="ARBA" id="ARBA00022679"/>
    </source>
</evidence>
<evidence type="ECO:0000256" key="2">
    <source>
        <dbReference type="ARBA" id="ARBA00022603"/>
    </source>
</evidence>
<organism evidence="8">
    <name type="scientific">uncultured bacterium</name>
    <name type="common">gcode 4</name>
    <dbReference type="NCBI Taxonomy" id="1234023"/>
    <lineage>
        <taxon>Bacteria</taxon>
        <taxon>environmental samples</taxon>
    </lineage>
</organism>
<evidence type="ECO:0000313" key="8">
    <source>
        <dbReference type="EMBL" id="EKE28323.1"/>
    </source>
</evidence>
<accession>K2FZB3</accession>
<keyword evidence="6" id="KW-0694">RNA-binding</keyword>
<dbReference type="Gene3D" id="3.40.1280.10">
    <property type="match status" value="1"/>
</dbReference>
<dbReference type="PANTHER" id="PTHR43453">
    <property type="entry name" value="RRNA METHYLASE-LIKE"/>
    <property type="match status" value="1"/>
</dbReference>
<keyword evidence="3 8" id="KW-0808">Transferase</keyword>
<dbReference type="Pfam" id="PF00588">
    <property type="entry name" value="SpoU_methylase"/>
    <property type="match status" value="1"/>
</dbReference>
<evidence type="ECO:0000256" key="1">
    <source>
        <dbReference type="ARBA" id="ARBA00022555"/>
    </source>
</evidence>